<keyword evidence="1" id="KW-0472">Membrane</keyword>
<name>G8TU53_SULAD</name>
<feature type="transmembrane region" description="Helical" evidence="1">
    <location>
        <begin position="72"/>
        <end position="90"/>
    </location>
</feature>
<dbReference type="PATRIC" id="fig|679936.5.peg.2332"/>
<feature type="transmembrane region" description="Helical" evidence="1">
    <location>
        <begin position="20"/>
        <end position="40"/>
    </location>
</feature>
<reference evidence="3" key="1">
    <citation type="submission" date="2011-12" db="EMBL/GenBank/DDBJ databases">
        <title>The complete genome of chromosome of Sulfobacillus acidophilus DSM 10332.</title>
        <authorList>
            <person name="Lucas S."/>
            <person name="Han J."/>
            <person name="Lapidus A."/>
            <person name="Bruce D."/>
            <person name="Goodwin L."/>
            <person name="Pitluck S."/>
            <person name="Peters L."/>
            <person name="Kyrpides N."/>
            <person name="Mavromatis K."/>
            <person name="Ivanova N."/>
            <person name="Mikhailova N."/>
            <person name="Chertkov O."/>
            <person name="Saunders E."/>
            <person name="Detter J.C."/>
            <person name="Tapia R."/>
            <person name="Han C."/>
            <person name="Land M."/>
            <person name="Hauser L."/>
            <person name="Markowitz V."/>
            <person name="Cheng J.-F."/>
            <person name="Hugenholtz P."/>
            <person name="Woyke T."/>
            <person name="Wu D."/>
            <person name="Pukall R."/>
            <person name="Gehrich-Schroeter G."/>
            <person name="Schneider S."/>
            <person name="Klenk H.-P."/>
            <person name="Eisen J.A."/>
        </authorList>
    </citation>
    <scope>NUCLEOTIDE SEQUENCE [LARGE SCALE GENOMIC DNA]</scope>
    <source>
        <strain evidence="3">ATCC 700253 / DSM 10332 / NAL</strain>
    </source>
</reference>
<feature type="transmembrane region" description="Helical" evidence="1">
    <location>
        <begin position="46"/>
        <end position="65"/>
    </location>
</feature>
<dbReference type="AlphaFoldDB" id="G8TU53"/>
<keyword evidence="1" id="KW-0812">Transmembrane</keyword>
<gene>
    <name evidence="2" type="ordered locus">Sulac_2252</name>
</gene>
<keyword evidence="3" id="KW-1185">Reference proteome</keyword>
<accession>G8TU53</accession>
<dbReference type="STRING" id="679936.Sulac_2252"/>
<protein>
    <submittedName>
        <fullName evidence="2">Uncharacterized protein</fullName>
    </submittedName>
</protein>
<feature type="transmembrane region" description="Helical" evidence="1">
    <location>
        <begin position="148"/>
        <end position="167"/>
    </location>
</feature>
<proteinExistence type="predicted"/>
<keyword evidence="1" id="KW-1133">Transmembrane helix</keyword>
<sequence length="173" mass="18539">MAVQQAERSPAVPTGRGWTVGGILLLALVLYIHLALFFRVHRFDPLLGWLFLLDVVGALGTAIGIAMNRRWAWGLGILPAGGAAVVRLLMDFIPAFSRLLLPVPKFRAGFSPPAGGFRFHHHSAAFHGFAGGGLAPHRLGGLPLPADAALLSIIVELLYVVVSLWVLSRTAPR</sequence>
<dbReference type="KEGG" id="sap:Sulac_2252"/>
<dbReference type="Proteomes" id="UP000005439">
    <property type="component" value="Chromosome"/>
</dbReference>
<evidence type="ECO:0000313" key="3">
    <source>
        <dbReference type="Proteomes" id="UP000005439"/>
    </source>
</evidence>
<dbReference type="HOGENOM" id="CLU_1546783_0_0_9"/>
<evidence type="ECO:0000256" key="1">
    <source>
        <dbReference type="SAM" id="Phobius"/>
    </source>
</evidence>
<dbReference type="EMBL" id="CP003179">
    <property type="protein sequence ID" value="AEW05725.1"/>
    <property type="molecule type" value="Genomic_DNA"/>
</dbReference>
<organism evidence="2 3">
    <name type="scientific">Sulfobacillus acidophilus (strain ATCC 700253 / DSM 10332 / NAL)</name>
    <dbReference type="NCBI Taxonomy" id="679936"/>
    <lineage>
        <taxon>Bacteria</taxon>
        <taxon>Bacillati</taxon>
        <taxon>Bacillota</taxon>
        <taxon>Clostridia</taxon>
        <taxon>Eubacteriales</taxon>
        <taxon>Clostridiales Family XVII. Incertae Sedis</taxon>
        <taxon>Sulfobacillus</taxon>
    </lineage>
</organism>
<reference evidence="2 3" key="2">
    <citation type="journal article" date="2012" name="Stand. Genomic Sci.">
        <title>Complete genome sequence of the moderately thermophilic mineral-sulfide-oxidizing firmicute Sulfobacillus acidophilus type strain (NAL(T)).</title>
        <authorList>
            <person name="Anderson I."/>
            <person name="Chertkov O."/>
            <person name="Chen A."/>
            <person name="Saunders E."/>
            <person name="Lapidus A."/>
            <person name="Nolan M."/>
            <person name="Lucas S."/>
            <person name="Hammon N."/>
            <person name="Deshpande S."/>
            <person name="Cheng J.F."/>
            <person name="Han C."/>
            <person name="Tapia R."/>
            <person name="Goodwin L.A."/>
            <person name="Pitluck S."/>
            <person name="Liolios K."/>
            <person name="Pagani I."/>
            <person name="Ivanova N."/>
            <person name="Mikhailova N."/>
            <person name="Pati A."/>
            <person name="Palaniappan K."/>
            <person name="Land M."/>
            <person name="Pan C."/>
            <person name="Rohde M."/>
            <person name="Pukall R."/>
            <person name="Goker M."/>
            <person name="Detter J.C."/>
            <person name="Woyke T."/>
            <person name="Bristow J."/>
            <person name="Eisen J.A."/>
            <person name="Markowitz V."/>
            <person name="Hugenholtz P."/>
            <person name="Kyrpides N.C."/>
            <person name="Klenk H.P."/>
            <person name="Mavromatis K."/>
        </authorList>
    </citation>
    <scope>NUCLEOTIDE SEQUENCE [LARGE SCALE GENOMIC DNA]</scope>
    <source>
        <strain evidence="3">ATCC 700253 / DSM 10332 / NAL</strain>
    </source>
</reference>
<evidence type="ECO:0000313" key="2">
    <source>
        <dbReference type="EMBL" id="AEW05725.1"/>
    </source>
</evidence>